<gene>
    <name evidence="1" type="primary">AlNc14C17G1812</name>
    <name evidence="1" type="ORF">ALNC14_021680</name>
</gene>
<accession>F0W4J2</accession>
<organism evidence="1">
    <name type="scientific">Albugo laibachii Nc14</name>
    <dbReference type="NCBI Taxonomy" id="890382"/>
    <lineage>
        <taxon>Eukaryota</taxon>
        <taxon>Sar</taxon>
        <taxon>Stramenopiles</taxon>
        <taxon>Oomycota</taxon>
        <taxon>Peronosporomycetes</taxon>
        <taxon>Albuginales</taxon>
        <taxon>Albuginaceae</taxon>
        <taxon>Albugo</taxon>
    </lineage>
</organism>
<sequence length="152" mass="17004">MHSNTAIVGQAQVSGEVHFEATISHQPKVTPLCLQKRSAFEDYGVERHQSRLNLTKPDRTPSFDTTIVQKQTSRCQSMVPEGSQISQPRIPVQSIGRLPLKRFDSADLVLQSISKESECSSKVESKLAKLIIDRHNYTTCQFIHTHADNSST</sequence>
<reference evidence="1" key="2">
    <citation type="submission" date="2011-02" db="EMBL/GenBank/DDBJ databases">
        <authorList>
            <person name="MacLean D."/>
        </authorList>
    </citation>
    <scope>NUCLEOTIDE SEQUENCE</scope>
</reference>
<evidence type="ECO:0000313" key="1">
    <source>
        <dbReference type="EMBL" id="CCA16025.1"/>
    </source>
</evidence>
<proteinExistence type="predicted"/>
<protein>
    <submittedName>
        <fullName evidence="1">AlNc14C17G1812 protein</fullName>
    </submittedName>
</protein>
<dbReference type="HOGENOM" id="CLU_1725671_0_0_1"/>
<name>F0W4J2_9STRA</name>
<dbReference type="AlphaFoldDB" id="F0W4J2"/>
<dbReference type="EMBL" id="FR824062">
    <property type="protein sequence ID" value="CCA16025.1"/>
    <property type="molecule type" value="Genomic_DNA"/>
</dbReference>
<reference evidence="1" key="1">
    <citation type="journal article" date="2011" name="PLoS Biol.">
        <title>Gene gain and loss during evolution of obligate parasitism in the white rust pathogen of Arabidopsis thaliana.</title>
        <authorList>
            <person name="Kemen E."/>
            <person name="Gardiner A."/>
            <person name="Schultz-Larsen T."/>
            <person name="Kemen A.C."/>
            <person name="Balmuth A.L."/>
            <person name="Robert-Seilaniantz A."/>
            <person name="Bailey K."/>
            <person name="Holub E."/>
            <person name="Studholme D.J."/>
            <person name="Maclean D."/>
            <person name="Jones J.D."/>
        </authorList>
    </citation>
    <scope>NUCLEOTIDE SEQUENCE</scope>
</reference>